<proteinExistence type="predicted"/>
<dbReference type="RefSeq" id="WP_184335620.1">
    <property type="nucleotide sequence ID" value="NZ_JACHHZ010000007.1"/>
</dbReference>
<comment type="caution">
    <text evidence="1">The sequence shown here is derived from an EMBL/GenBank/DDBJ whole genome shotgun (WGS) entry which is preliminary data.</text>
</comment>
<keyword evidence="2" id="KW-1185">Reference proteome</keyword>
<reference evidence="1 2" key="1">
    <citation type="submission" date="2020-08" db="EMBL/GenBank/DDBJ databases">
        <title>Genomic Encyclopedia of Type Strains, Phase IV (KMG-IV): sequencing the most valuable type-strain genomes for metagenomic binning, comparative biology and taxonomic classification.</title>
        <authorList>
            <person name="Goeker M."/>
        </authorList>
    </citation>
    <scope>NUCLEOTIDE SEQUENCE [LARGE SCALE GENOMIC DNA]</scope>
    <source>
        <strain evidence="1 2">DSM 26723</strain>
    </source>
</reference>
<dbReference type="AlphaFoldDB" id="A0A841HSE6"/>
<organism evidence="1 2">
    <name type="scientific">Povalibacter uvarum</name>
    <dbReference type="NCBI Taxonomy" id="732238"/>
    <lineage>
        <taxon>Bacteria</taxon>
        <taxon>Pseudomonadati</taxon>
        <taxon>Pseudomonadota</taxon>
        <taxon>Gammaproteobacteria</taxon>
        <taxon>Steroidobacterales</taxon>
        <taxon>Steroidobacteraceae</taxon>
        <taxon>Povalibacter</taxon>
    </lineage>
</organism>
<evidence type="ECO:0000313" key="2">
    <source>
        <dbReference type="Proteomes" id="UP000588068"/>
    </source>
</evidence>
<dbReference type="EMBL" id="JACHHZ010000007">
    <property type="protein sequence ID" value="MBB6096227.1"/>
    <property type="molecule type" value="Genomic_DNA"/>
</dbReference>
<protein>
    <submittedName>
        <fullName evidence="1">Uncharacterized protein</fullName>
    </submittedName>
</protein>
<evidence type="ECO:0000313" key="1">
    <source>
        <dbReference type="EMBL" id="MBB6096227.1"/>
    </source>
</evidence>
<gene>
    <name evidence="1" type="ORF">HNQ60_005149</name>
</gene>
<name>A0A841HSE6_9GAMM</name>
<accession>A0A841HSE6</accession>
<sequence length="251" mass="26905">MRVGRLAIIGVLTGEEVKDKETEEGAYALLGRCTERSPNMEWTLKFVRLGGTPGAQAWNPQEDKETGGQASGYFENSPADLGVYVLAHGSMAGLAGVVDVEKFYVMLQHFGLLSLRKLCLIACVSAGEAIVEGVVHGNPSTLYKICKYMGEKGCKPVMAGWNSFVTVVNTEMFGKSEADGKPFLLGTATASVKKNKGLLDPADHAGRKALDGPRTAKILASNPASKSSAKKLFYVFKDGATRVTHADWTDK</sequence>
<dbReference type="Proteomes" id="UP000588068">
    <property type="component" value="Unassembled WGS sequence"/>
</dbReference>